<dbReference type="InParanoid" id="A0A6P7GWT9"/>
<gene>
    <name evidence="2" type="primary">LOC114341667</name>
</gene>
<evidence type="ECO:0000256" key="1">
    <source>
        <dbReference type="SAM" id="SignalP"/>
    </source>
</evidence>
<accession>A0A6P7GWT9</accession>
<protein>
    <submittedName>
        <fullName evidence="2">Uncharacterized protein LOC114341667</fullName>
    </submittedName>
</protein>
<dbReference type="AlphaFoldDB" id="A0A6P7GWT9"/>
<dbReference type="RefSeq" id="XP_028148275.1">
    <property type="nucleotide sequence ID" value="XM_028292474.1"/>
</dbReference>
<keyword evidence="1" id="KW-0732">Signal</keyword>
<feature type="chain" id="PRO_5027932910" evidence="1">
    <location>
        <begin position="18"/>
        <end position="243"/>
    </location>
</feature>
<sequence length="243" mass="26654">MLKKILVLCLVCNACMAYTATTSQAAVSNNNNNIGTISAILKEILKITGIVTANNASILQNATVHVATIFSNVLPPLPPGLPPLNLDEVTLSVFKWFQDILIWYTTVINKLEDSLKLPSLQSLPNVPGNFTIDETGKSITDWATVNQKSIQAAIDEALKGVEPFPPYPDIFPKIAKQYVDYLQVIPDSIKEVIKNIVKSIGEEINKMVQDMIKDAVKAAIPQALNIPKIQLFPNNTLPKLFGF</sequence>
<proteinExistence type="predicted"/>
<feature type="signal peptide" evidence="1">
    <location>
        <begin position="1"/>
        <end position="17"/>
    </location>
</feature>
<reference evidence="2" key="1">
    <citation type="submission" date="2025-08" db="UniProtKB">
        <authorList>
            <consortium name="RefSeq"/>
        </authorList>
    </citation>
    <scope>IDENTIFICATION</scope>
    <source>
        <tissue evidence="2">Whole insect</tissue>
    </source>
</reference>
<name>A0A6P7GWT9_DIAVI</name>
<evidence type="ECO:0000313" key="2">
    <source>
        <dbReference type="RefSeq" id="XP_028148275.1"/>
    </source>
</evidence>
<organism evidence="2">
    <name type="scientific">Diabrotica virgifera virgifera</name>
    <name type="common">western corn rootworm</name>
    <dbReference type="NCBI Taxonomy" id="50390"/>
    <lineage>
        <taxon>Eukaryota</taxon>
        <taxon>Metazoa</taxon>
        <taxon>Ecdysozoa</taxon>
        <taxon>Arthropoda</taxon>
        <taxon>Hexapoda</taxon>
        <taxon>Insecta</taxon>
        <taxon>Pterygota</taxon>
        <taxon>Neoptera</taxon>
        <taxon>Endopterygota</taxon>
        <taxon>Coleoptera</taxon>
        <taxon>Polyphaga</taxon>
        <taxon>Cucujiformia</taxon>
        <taxon>Chrysomeloidea</taxon>
        <taxon>Chrysomelidae</taxon>
        <taxon>Galerucinae</taxon>
        <taxon>Diabroticina</taxon>
        <taxon>Diabroticites</taxon>
        <taxon>Diabrotica</taxon>
    </lineage>
</organism>